<dbReference type="OrthoDB" id="5151590at2759"/>
<protein>
    <submittedName>
        <fullName evidence="1">Uncharacterized protein</fullName>
    </submittedName>
</protein>
<evidence type="ECO:0000313" key="2">
    <source>
        <dbReference type="Proteomes" id="UP000235672"/>
    </source>
</evidence>
<accession>A0A2J6PQX5</accession>
<name>A0A2J6PQX5_9HELO</name>
<reference evidence="1 2" key="1">
    <citation type="submission" date="2016-05" db="EMBL/GenBank/DDBJ databases">
        <title>A degradative enzymes factory behind the ericoid mycorrhizal symbiosis.</title>
        <authorList>
            <consortium name="DOE Joint Genome Institute"/>
            <person name="Martino E."/>
            <person name="Morin E."/>
            <person name="Grelet G."/>
            <person name="Kuo A."/>
            <person name="Kohler A."/>
            <person name="Daghino S."/>
            <person name="Barry K."/>
            <person name="Choi C."/>
            <person name="Cichocki N."/>
            <person name="Clum A."/>
            <person name="Copeland A."/>
            <person name="Hainaut M."/>
            <person name="Haridas S."/>
            <person name="Labutti K."/>
            <person name="Lindquist E."/>
            <person name="Lipzen A."/>
            <person name="Khouja H.-R."/>
            <person name="Murat C."/>
            <person name="Ohm R."/>
            <person name="Olson A."/>
            <person name="Spatafora J."/>
            <person name="Veneault-Fourrey C."/>
            <person name="Henrissat B."/>
            <person name="Grigoriev I."/>
            <person name="Martin F."/>
            <person name="Perotto S."/>
        </authorList>
    </citation>
    <scope>NUCLEOTIDE SEQUENCE [LARGE SCALE GENOMIC DNA]</scope>
    <source>
        <strain evidence="1 2">UAMH 7357</strain>
    </source>
</reference>
<keyword evidence="2" id="KW-1185">Reference proteome</keyword>
<sequence>MPPRRGPDLKPELRARISELRSIQWSYKRIHAKHPEVSLSAIIKACQREATRNDGSLTIPRTGVPRKLSLTDRDHVYDIISFRDPYIKNRDLLHEVDNKVKIRTMQKLCRELGRKK</sequence>
<dbReference type="Proteomes" id="UP000235672">
    <property type="component" value="Unassembled WGS sequence"/>
</dbReference>
<evidence type="ECO:0000313" key="1">
    <source>
        <dbReference type="EMBL" id="PMD16326.1"/>
    </source>
</evidence>
<dbReference type="EMBL" id="KZ613506">
    <property type="protein sequence ID" value="PMD16326.1"/>
    <property type="molecule type" value="Genomic_DNA"/>
</dbReference>
<dbReference type="STRING" id="1745343.A0A2J6PQX5"/>
<organism evidence="1 2">
    <name type="scientific">Hyaloscypha hepaticicola</name>
    <dbReference type="NCBI Taxonomy" id="2082293"/>
    <lineage>
        <taxon>Eukaryota</taxon>
        <taxon>Fungi</taxon>
        <taxon>Dikarya</taxon>
        <taxon>Ascomycota</taxon>
        <taxon>Pezizomycotina</taxon>
        <taxon>Leotiomycetes</taxon>
        <taxon>Helotiales</taxon>
        <taxon>Hyaloscyphaceae</taxon>
        <taxon>Hyaloscypha</taxon>
    </lineage>
</organism>
<proteinExistence type="predicted"/>
<gene>
    <name evidence="1" type="ORF">NA56DRAFT_708877</name>
</gene>
<dbReference type="AlphaFoldDB" id="A0A2J6PQX5"/>